<reference evidence="13 14" key="1">
    <citation type="submission" date="2014-12" db="EMBL/GenBank/DDBJ databases">
        <title>Complete genome sequence of Herbaspirillum rubrisubalbicans Os38.</title>
        <authorList>
            <person name="Chen M."/>
            <person name="An Q."/>
        </authorList>
    </citation>
    <scope>NUCLEOTIDE SEQUENCE [LARGE SCALE GENOMIC DNA]</scope>
    <source>
        <strain evidence="13 14">Os38</strain>
    </source>
</reference>
<accession>A0ABX9C8I1</accession>
<dbReference type="PROSITE" id="PS52015">
    <property type="entry name" value="TONB_CTD"/>
    <property type="match status" value="1"/>
</dbReference>
<evidence type="ECO:0000256" key="10">
    <source>
        <dbReference type="RuleBase" id="RU362123"/>
    </source>
</evidence>
<gene>
    <name evidence="13" type="ORF">RB24_01845</name>
</gene>
<evidence type="ECO:0000259" key="12">
    <source>
        <dbReference type="PROSITE" id="PS52015"/>
    </source>
</evidence>
<keyword evidence="9 10" id="KW-0472">Membrane</keyword>
<evidence type="ECO:0000256" key="1">
    <source>
        <dbReference type="ARBA" id="ARBA00004383"/>
    </source>
</evidence>
<dbReference type="PANTHER" id="PTHR33446">
    <property type="entry name" value="PROTEIN TONB-RELATED"/>
    <property type="match status" value="1"/>
</dbReference>
<feature type="compositionally biased region" description="Low complexity" evidence="11">
    <location>
        <begin position="109"/>
        <end position="123"/>
    </location>
</feature>
<keyword evidence="14" id="KW-1185">Reference proteome</keyword>
<keyword evidence="4 10" id="KW-1003">Cell membrane</keyword>
<evidence type="ECO:0000313" key="14">
    <source>
        <dbReference type="Proteomes" id="UP000248631"/>
    </source>
</evidence>
<keyword evidence="10" id="KW-0735">Signal-anchor</keyword>
<dbReference type="PRINTS" id="PR01374">
    <property type="entry name" value="TONBPROTEIN"/>
</dbReference>
<feature type="transmembrane region" description="Helical" evidence="10">
    <location>
        <begin position="14"/>
        <end position="32"/>
    </location>
</feature>
<keyword evidence="6 10" id="KW-0812">Transmembrane</keyword>
<proteinExistence type="inferred from homology"/>
<dbReference type="PANTHER" id="PTHR33446:SF2">
    <property type="entry name" value="PROTEIN TONB"/>
    <property type="match status" value="1"/>
</dbReference>
<comment type="caution">
    <text evidence="13">The sequence shown here is derived from an EMBL/GenBank/DDBJ whole genome shotgun (WGS) entry which is preliminary data.</text>
</comment>
<keyword evidence="3 10" id="KW-0813">Transport</keyword>
<evidence type="ECO:0000256" key="6">
    <source>
        <dbReference type="ARBA" id="ARBA00022692"/>
    </source>
</evidence>
<evidence type="ECO:0000256" key="8">
    <source>
        <dbReference type="ARBA" id="ARBA00022989"/>
    </source>
</evidence>
<protein>
    <recommendedName>
        <fullName evidence="10">Protein TonB</fullName>
    </recommendedName>
</protein>
<dbReference type="Pfam" id="PF03544">
    <property type="entry name" value="TonB_C"/>
    <property type="match status" value="1"/>
</dbReference>
<feature type="region of interest" description="Disordered" evidence="11">
    <location>
        <begin position="109"/>
        <end position="152"/>
    </location>
</feature>
<evidence type="ECO:0000313" key="13">
    <source>
        <dbReference type="EMBL" id="RAM67172.1"/>
    </source>
</evidence>
<keyword evidence="5 10" id="KW-0997">Cell inner membrane</keyword>
<evidence type="ECO:0000256" key="4">
    <source>
        <dbReference type="ARBA" id="ARBA00022475"/>
    </source>
</evidence>
<dbReference type="InterPro" id="IPR051045">
    <property type="entry name" value="TonB-dependent_transducer"/>
</dbReference>
<dbReference type="NCBIfam" id="TIGR01352">
    <property type="entry name" value="tonB_Cterm"/>
    <property type="match status" value="1"/>
</dbReference>
<keyword evidence="8 10" id="KW-1133">Transmembrane helix</keyword>
<sequence length="219" mass="22815">MSFSSEQTVSSKRVIGIGLVIALHIGLAYGLLNGMQKAPARSAIEPVQVAILEERRPPPSPPQPKAAPEVKPSPMPSKPQPAPVVRPPQTTPTVTLPVASASATAVATSVPPAPTAAPSAPSVDKGPSRTAAVVDPSKCGKPPYPSASQRNEEEGVVTLAFLIGVDGTVLDAKVQKSSGYPELDKAARDGLSLCKFKPATVDGAPEQSWTKMQYVWKLQ</sequence>
<organism evidence="13 14">
    <name type="scientific">Herbaspirillum rubrisubalbicans</name>
    <dbReference type="NCBI Taxonomy" id="80842"/>
    <lineage>
        <taxon>Bacteria</taxon>
        <taxon>Pseudomonadati</taxon>
        <taxon>Pseudomonadota</taxon>
        <taxon>Betaproteobacteria</taxon>
        <taxon>Burkholderiales</taxon>
        <taxon>Oxalobacteraceae</taxon>
        <taxon>Herbaspirillum</taxon>
    </lineage>
</organism>
<evidence type="ECO:0000256" key="9">
    <source>
        <dbReference type="ARBA" id="ARBA00023136"/>
    </source>
</evidence>
<feature type="compositionally biased region" description="Pro residues" evidence="11">
    <location>
        <begin position="58"/>
        <end position="90"/>
    </location>
</feature>
<dbReference type="InterPro" id="IPR006260">
    <property type="entry name" value="TonB/TolA_C"/>
</dbReference>
<feature type="region of interest" description="Disordered" evidence="11">
    <location>
        <begin position="51"/>
        <end position="94"/>
    </location>
</feature>
<name>A0ABX9C8I1_9BURK</name>
<comment type="subcellular location">
    <subcellularLocation>
        <location evidence="1 10">Cell inner membrane</location>
        <topology evidence="1 10">Single-pass membrane protein</topology>
        <orientation evidence="1 10">Periplasmic side</orientation>
    </subcellularLocation>
</comment>
<dbReference type="InterPro" id="IPR003538">
    <property type="entry name" value="TonB"/>
</dbReference>
<evidence type="ECO:0000256" key="5">
    <source>
        <dbReference type="ARBA" id="ARBA00022519"/>
    </source>
</evidence>
<evidence type="ECO:0000256" key="3">
    <source>
        <dbReference type="ARBA" id="ARBA00022448"/>
    </source>
</evidence>
<feature type="domain" description="TonB C-terminal" evidence="12">
    <location>
        <begin position="129"/>
        <end position="219"/>
    </location>
</feature>
<keyword evidence="7 10" id="KW-0653">Protein transport</keyword>
<dbReference type="EMBL" id="JUGD01000001">
    <property type="protein sequence ID" value="RAM67172.1"/>
    <property type="molecule type" value="Genomic_DNA"/>
</dbReference>
<dbReference type="InterPro" id="IPR037682">
    <property type="entry name" value="TonB_C"/>
</dbReference>
<comment type="similarity">
    <text evidence="2 10">Belongs to the TonB family.</text>
</comment>
<comment type="function">
    <text evidence="10">Interacts with outer membrane receptor proteins that carry out high-affinity binding and energy dependent uptake into the periplasmic space of specific substrates. It could act to transduce energy from the cytoplasmic membrane to specific energy-requiring processes in the outer membrane, resulting in the release into the periplasm of ligands bound by these outer membrane proteins.</text>
</comment>
<evidence type="ECO:0000256" key="7">
    <source>
        <dbReference type="ARBA" id="ARBA00022927"/>
    </source>
</evidence>
<evidence type="ECO:0000256" key="11">
    <source>
        <dbReference type="SAM" id="MobiDB-lite"/>
    </source>
</evidence>
<dbReference type="Gene3D" id="3.30.1150.10">
    <property type="match status" value="1"/>
</dbReference>
<evidence type="ECO:0000256" key="2">
    <source>
        <dbReference type="ARBA" id="ARBA00006555"/>
    </source>
</evidence>
<dbReference type="Proteomes" id="UP000248631">
    <property type="component" value="Unassembled WGS sequence"/>
</dbReference>
<dbReference type="SUPFAM" id="SSF74653">
    <property type="entry name" value="TolA/TonB C-terminal domain"/>
    <property type="match status" value="1"/>
</dbReference>